<keyword evidence="4" id="KW-0539">Nucleus</keyword>
<protein>
    <recommendedName>
        <fullName evidence="6">NAC domain-containing protein</fullName>
    </recommendedName>
</protein>
<evidence type="ECO:0000256" key="2">
    <source>
        <dbReference type="ARBA" id="ARBA00023125"/>
    </source>
</evidence>
<keyword evidence="2" id="KW-0238">DNA-binding</keyword>
<feature type="domain" description="NAC" evidence="6">
    <location>
        <begin position="15"/>
        <end position="179"/>
    </location>
</feature>
<feature type="region of interest" description="Disordered" evidence="5">
    <location>
        <begin position="409"/>
        <end position="432"/>
    </location>
</feature>
<dbReference type="FunFam" id="2.170.150.80:FF:000006">
    <property type="entry name" value="NAC domain-containing protein 100-like"/>
    <property type="match status" value="1"/>
</dbReference>
<reference evidence="7 8" key="1">
    <citation type="submission" date="2017-09" db="EMBL/GenBank/DDBJ databases">
        <title>WGS assembly of Aquilegia coerulea Goldsmith.</title>
        <authorList>
            <person name="Hodges S."/>
            <person name="Kramer E."/>
            <person name="Nordborg M."/>
            <person name="Tomkins J."/>
            <person name="Borevitz J."/>
            <person name="Derieg N."/>
            <person name="Yan J."/>
            <person name="Mihaltcheva S."/>
            <person name="Hayes R.D."/>
            <person name="Rokhsar D."/>
        </authorList>
    </citation>
    <scope>NUCLEOTIDE SEQUENCE [LARGE SCALE GENOMIC DNA]</scope>
    <source>
        <strain evidence="8">cv. Goldsmith</strain>
    </source>
</reference>
<dbReference type="InParanoid" id="A0A2G5DZ18"/>
<dbReference type="GO" id="GO:0003677">
    <property type="term" value="F:DNA binding"/>
    <property type="evidence" value="ECO:0007669"/>
    <property type="project" value="UniProtKB-KW"/>
</dbReference>
<dbReference type="GO" id="GO:0005634">
    <property type="term" value="C:nucleus"/>
    <property type="evidence" value="ECO:0007669"/>
    <property type="project" value="UniProtKB-ARBA"/>
</dbReference>
<evidence type="ECO:0000259" key="6">
    <source>
        <dbReference type="PROSITE" id="PS51005"/>
    </source>
</evidence>
<keyword evidence="1" id="KW-0805">Transcription regulation</keyword>
<dbReference type="GO" id="GO:0006355">
    <property type="term" value="P:regulation of DNA-templated transcription"/>
    <property type="evidence" value="ECO:0007669"/>
    <property type="project" value="InterPro"/>
</dbReference>
<dbReference type="Proteomes" id="UP000230069">
    <property type="component" value="Unassembled WGS sequence"/>
</dbReference>
<accession>A0A2G5DZ18</accession>
<dbReference type="PANTHER" id="PTHR31744:SF92">
    <property type="entry name" value="NAC DOMAIN-CONTAINING PROTEIN 87"/>
    <property type="match status" value="1"/>
</dbReference>
<keyword evidence="8" id="KW-1185">Reference proteome</keyword>
<dbReference type="InterPro" id="IPR003441">
    <property type="entry name" value="NAC-dom"/>
</dbReference>
<evidence type="ECO:0000313" key="7">
    <source>
        <dbReference type="EMBL" id="PIA48725.1"/>
    </source>
</evidence>
<dbReference type="InterPro" id="IPR036093">
    <property type="entry name" value="NAC_dom_sf"/>
</dbReference>
<evidence type="ECO:0000256" key="3">
    <source>
        <dbReference type="ARBA" id="ARBA00023163"/>
    </source>
</evidence>
<evidence type="ECO:0000256" key="4">
    <source>
        <dbReference type="ARBA" id="ARBA00023242"/>
    </source>
</evidence>
<dbReference type="SUPFAM" id="SSF101941">
    <property type="entry name" value="NAC domain"/>
    <property type="match status" value="1"/>
</dbReference>
<name>A0A2G5DZ18_AQUCA</name>
<evidence type="ECO:0000313" key="8">
    <source>
        <dbReference type="Proteomes" id="UP000230069"/>
    </source>
</evidence>
<dbReference type="PANTHER" id="PTHR31744">
    <property type="entry name" value="PROTEIN CUP-SHAPED COTYLEDON 2-RELATED"/>
    <property type="match status" value="1"/>
</dbReference>
<feature type="compositionally biased region" description="Basic and acidic residues" evidence="5">
    <location>
        <begin position="412"/>
        <end position="423"/>
    </location>
</feature>
<dbReference type="STRING" id="218851.A0A2G5DZ18"/>
<dbReference type="Pfam" id="PF02365">
    <property type="entry name" value="NAM"/>
    <property type="match status" value="1"/>
</dbReference>
<dbReference type="Gene3D" id="2.170.150.80">
    <property type="entry name" value="NAC domain"/>
    <property type="match status" value="1"/>
</dbReference>
<evidence type="ECO:0000256" key="1">
    <source>
        <dbReference type="ARBA" id="ARBA00023015"/>
    </source>
</evidence>
<dbReference type="EMBL" id="KZ305031">
    <property type="protein sequence ID" value="PIA48725.1"/>
    <property type="molecule type" value="Genomic_DNA"/>
</dbReference>
<dbReference type="OrthoDB" id="1424968at2759"/>
<proteinExistence type="predicted"/>
<organism evidence="7 8">
    <name type="scientific">Aquilegia coerulea</name>
    <name type="common">Rocky mountain columbine</name>
    <dbReference type="NCBI Taxonomy" id="218851"/>
    <lineage>
        <taxon>Eukaryota</taxon>
        <taxon>Viridiplantae</taxon>
        <taxon>Streptophyta</taxon>
        <taxon>Embryophyta</taxon>
        <taxon>Tracheophyta</taxon>
        <taxon>Spermatophyta</taxon>
        <taxon>Magnoliopsida</taxon>
        <taxon>Ranunculales</taxon>
        <taxon>Ranunculaceae</taxon>
        <taxon>Thalictroideae</taxon>
        <taxon>Aquilegia</taxon>
    </lineage>
</organism>
<evidence type="ECO:0000256" key="5">
    <source>
        <dbReference type="SAM" id="MobiDB-lite"/>
    </source>
</evidence>
<sequence length="444" mass="50776">MVDVSSSSADEAIELPPGFRFHPTDEEIITNYLSEKILDTNFTARAIGEVDLNKCEPWDLPKRARMGEKEWYFFCQRDRKYPTGMRTNRATEAGYWKATGKDKEIYNKGSGGRNNNCLQLIGMKKTLVFYRGRAPKGEKTNWVMHEYRLEGKQLSSYHNHSNKTTVAKDEWVVCRVFHKTTGVKKSPLISDHHLLRMNSFGEDYFFDSPSVLPPLLDHPPPYFVNTNSRPPATSTSIDNNNNNNNHLYDLDQFHDRMATQTSSSMSMTTTDDGNHFYSRNMYDENINHHHHHQHDNKNLISSNNNYTMITNINTPSKTNNYYPQIPFPNPLFSFQGSVVHSGYLQHQEKNNNSVGPHDQAILRPLTANNDSQLLRQYCKVEQYSSNQSILSMSQDTGLSTDVNTEISSSVASKHDMGGNRSYEDFEGPSSSEGPVVDLECLWNY</sequence>
<dbReference type="PROSITE" id="PS51005">
    <property type="entry name" value="NAC"/>
    <property type="match status" value="1"/>
</dbReference>
<keyword evidence="3" id="KW-0804">Transcription</keyword>
<dbReference type="AlphaFoldDB" id="A0A2G5DZ18"/>
<gene>
    <name evidence="7" type="ORF">AQUCO_01400944v1</name>
</gene>